<feature type="transmembrane region" description="Helical" evidence="8">
    <location>
        <begin position="380"/>
        <end position="407"/>
    </location>
</feature>
<feature type="transmembrane region" description="Helical" evidence="8">
    <location>
        <begin position="428"/>
        <end position="453"/>
    </location>
</feature>
<dbReference type="InterPro" id="IPR049941">
    <property type="entry name" value="LPLAT_7/PORCN-like"/>
</dbReference>
<feature type="transmembrane region" description="Helical" evidence="8">
    <location>
        <begin position="110"/>
        <end position="131"/>
    </location>
</feature>
<evidence type="ECO:0000256" key="2">
    <source>
        <dbReference type="ARBA" id="ARBA00022679"/>
    </source>
</evidence>
<keyword evidence="5 8" id="KW-0472">Membrane</keyword>
<organism evidence="9 10">
    <name type="scientific">Porites evermanni</name>
    <dbReference type="NCBI Taxonomy" id="104178"/>
    <lineage>
        <taxon>Eukaryota</taxon>
        <taxon>Metazoa</taxon>
        <taxon>Cnidaria</taxon>
        <taxon>Anthozoa</taxon>
        <taxon>Hexacorallia</taxon>
        <taxon>Scleractinia</taxon>
        <taxon>Fungiina</taxon>
        <taxon>Poritidae</taxon>
        <taxon>Porites</taxon>
    </lineage>
</organism>
<keyword evidence="3 8" id="KW-0812">Transmembrane</keyword>
<keyword evidence="10" id="KW-1185">Reference proteome</keyword>
<name>A0ABN8RJ17_9CNID</name>
<protein>
    <submittedName>
        <fullName evidence="9">Uncharacterized protein</fullName>
    </submittedName>
</protein>
<accession>A0ABN8RJ17</accession>
<dbReference type="EMBL" id="CALNXI010001800">
    <property type="protein sequence ID" value="CAH3177322.1"/>
    <property type="molecule type" value="Genomic_DNA"/>
</dbReference>
<dbReference type="Pfam" id="PF03062">
    <property type="entry name" value="MBOAT"/>
    <property type="match status" value="1"/>
</dbReference>
<feature type="transmembrane region" description="Helical" evidence="8">
    <location>
        <begin position="54"/>
        <end position="74"/>
    </location>
</feature>
<sequence>MGGAEREKAWGRGSFVHSNRLKALEPSSPELSMVTLVEILTQIARLTNFSPDQVNFVFCMLSCFPLGAGFRVVLHPSRVSPSVRRIVGLLWGIALTWFCFGRQTLILINISALCYFLTCVLNPSIVHKYVLTVSMGMLSMAHIHRQITDYGGYTLDFTGPLMIFVQRISYVAFSVHDGMGRDESELKDEQRKGRLKKMPTLLEYFSYLFHYSTVLAGPVCTFKEFNDFIDGSDVRPEETGQKEPSPLSAVLRKVLISLVCLAVILLTGSKFPISRNGDEEFINSHHLLWRFVYSYISILAIRMRYYFAFKMAEAVNNMGGLGFNGFDENGIAKWDRLTIVNVLRLEFATNLKEVLDNWNICTALWLRRIVYDRVPYHRTLAVFALSAFWHGFYPGYYMAFFTCGLMVEAARKVRRVCRPLFQRSRATSLFYDVVTCVVTSCCLTFTTVPFVALELRIGVAYWRSMYCFGHFWCLVPILFMNAGKNKKQQTDGEIRGEGEEKDAQKEQTKYDDLTKLRQRVNRKLEMLKENLMWGLRMAGMR</sequence>
<dbReference type="InterPro" id="IPR004299">
    <property type="entry name" value="MBOAT_fam"/>
</dbReference>
<comment type="caution">
    <text evidence="9">The sequence shown here is derived from an EMBL/GenBank/DDBJ whole genome shotgun (WGS) entry which is preliminary data.</text>
</comment>
<feature type="transmembrane region" description="Helical" evidence="8">
    <location>
        <begin position="287"/>
        <end position="307"/>
    </location>
</feature>
<evidence type="ECO:0000256" key="7">
    <source>
        <dbReference type="SAM" id="Coils"/>
    </source>
</evidence>
<feature type="transmembrane region" description="Helical" evidence="8">
    <location>
        <begin position="249"/>
        <end position="266"/>
    </location>
</feature>
<evidence type="ECO:0000256" key="6">
    <source>
        <dbReference type="ARBA" id="ARBA00023315"/>
    </source>
</evidence>
<evidence type="ECO:0000256" key="3">
    <source>
        <dbReference type="ARBA" id="ARBA00022692"/>
    </source>
</evidence>
<dbReference type="Proteomes" id="UP001159427">
    <property type="component" value="Unassembled WGS sequence"/>
</dbReference>
<keyword evidence="6" id="KW-0012">Acyltransferase</keyword>
<keyword evidence="2" id="KW-0808">Transferase</keyword>
<feature type="transmembrane region" description="Helical" evidence="8">
    <location>
        <begin position="86"/>
        <end position="104"/>
    </location>
</feature>
<reference evidence="9 10" key="1">
    <citation type="submission" date="2022-05" db="EMBL/GenBank/DDBJ databases">
        <authorList>
            <consortium name="Genoscope - CEA"/>
            <person name="William W."/>
        </authorList>
    </citation>
    <scope>NUCLEOTIDE SEQUENCE [LARGE SCALE GENOMIC DNA]</scope>
</reference>
<feature type="transmembrane region" description="Helical" evidence="8">
    <location>
        <begin position="459"/>
        <end position="479"/>
    </location>
</feature>
<comment type="subcellular location">
    <subcellularLocation>
        <location evidence="1">Membrane</location>
        <topology evidence="1">Multi-pass membrane protein</topology>
    </subcellularLocation>
</comment>
<evidence type="ECO:0000313" key="9">
    <source>
        <dbReference type="EMBL" id="CAH3177322.1"/>
    </source>
</evidence>
<evidence type="ECO:0000256" key="5">
    <source>
        <dbReference type="ARBA" id="ARBA00023136"/>
    </source>
</evidence>
<feature type="coiled-coil region" evidence="7">
    <location>
        <begin position="503"/>
        <end position="530"/>
    </location>
</feature>
<dbReference type="PANTHER" id="PTHR13906">
    <property type="entry name" value="PORCUPINE"/>
    <property type="match status" value="1"/>
</dbReference>
<keyword evidence="4 8" id="KW-1133">Transmembrane helix</keyword>
<evidence type="ECO:0000256" key="8">
    <source>
        <dbReference type="SAM" id="Phobius"/>
    </source>
</evidence>
<gene>
    <name evidence="9" type="ORF">PEVE_00011182</name>
</gene>
<keyword evidence="7" id="KW-0175">Coiled coil</keyword>
<evidence type="ECO:0000256" key="4">
    <source>
        <dbReference type="ARBA" id="ARBA00022989"/>
    </source>
</evidence>
<evidence type="ECO:0000256" key="1">
    <source>
        <dbReference type="ARBA" id="ARBA00004141"/>
    </source>
</evidence>
<evidence type="ECO:0000313" key="10">
    <source>
        <dbReference type="Proteomes" id="UP001159427"/>
    </source>
</evidence>
<proteinExistence type="predicted"/>
<dbReference type="PANTHER" id="PTHR13906:SF4">
    <property type="entry name" value="LYSOPHOSPHOLIPID ACYLTRANSFERASE 6"/>
    <property type="match status" value="1"/>
</dbReference>